<evidence type="ECO:0000256" key="4">
    <source>
        <dbReference type="SAM" id="MobiDB-lite"/>
    </source>
</evidence>
<evidence type="ECO:0000256" key="2">
    <source>
        <dbReference type="PROSITE-ProRule" id="PRU00285"/>
    </source>
</evidence>
<keyword evidence="1" id="KW-0346">Stress response</keyword>
<dbReference type="AlphaFoldDB" id="A0AAD2EBW2"/>
<reference evidence="6" key="1">
    <citation type="submission" date="2023-05" db="EMBL/GenBank/DDBJ databases">
        <authorList>
            <person name="Huff M."/>
        </authorList>
    </citation>
    <scope>NUCLEOTIDE SEQUENCE</scope>
</reference>
<comment type="similarity">
    <text evidence="2 3">Belongs to the small heat shock protein (HSP20) family.</text>
</comment>
<feature type="region of interest" description="Disordered" evidence="4">
    <location>
        <begin position="1"/>
        <end position="32"/>
    </location>
</feature>
<sequence>MEGRNLHGGNHRKERKASPAGSEENPHGRRDFDLKKRWRTLGFCKLAVRGRWKRKTRMINGIGLREERQISQELLFTENAKTDEVKATMENGVLTVTVPKQEVKKPEAKTIKITG</sequence>
<dbReference type="InterPro" id="IPR008978">
    <property type="entry name" value="HSP20-like_chaperone"/>
</dbReference>
<dbReference type="PANTHER" id="PTHR11527">
    <property type="entry name" value="HEAT-SHOCK PROTEIN 20 FAMILY MEMBER"/>
    <property type="match status" value="1"/>
</dbReference>
<evidence type="ECO:0000259" key="5">
    <source>
        <dbReference type="PROSITE" id="PS01031"/>
    </source>
</evidence>
<dbReference type="SUPFAM" id="SSF49764">
    <property type="entry name" value="HSP20-like chaperones"/>
    <property type="match status" value="1"/>
</dbReference>
<evidence type="ECO:0000256" key="1">
    <source>
        <dbReference type="ARBA" id="ARBA00023016"/>
    </source>
</evidence>
<dbReference type="EMBL" id="OU503056">
    <property type="protein sequence ID" value="CAI9784869.1"/>
    <property type="molecule type" value="Genomic_DNA"/>
</dbReference>
<accession>A0AAD2EBW2</accession>
<dbReference type="InterPro" id="IPR002068">
    <property type="entry name" value="A-crystallin/Hsp20_dom"/>
</dbReference>
<evidence type="ECO:0000313" key="7">
    <source>
        <dbReference type="Proteomes" id="UP000834106"/>
    </source>
</evidence>
<organism evidence="6 7">
    <name type="scientific">Fraxinus pennsylvanica</name>
    <dbReference type="NCBI Taxonomy" id="56036"/>
    <lineage>
        <taxon>Eukaryota</taxon>
        <taxon>Viridiplantae</taxon>
        <taxon>Streptophyta</taxon>
        <taxon>Embryophyta</taxon>
        <taxon>Tracheophyta</taxon>
        <taxon>Spermatophyta</taxon>
        <taxon>Magnoliopsida</taxon>
        <taxon>eudicotyledons</taxon>
        <taxon>Gunneridae</taxon>
        <taxon>Pentapetalae</taxon>
        <taxon>asterids</taxon>
        <taxon>lamiids</taxon>
        <taxon>Lamiales</taxon>
        <taxon>Oleaceae</taxon>
        <taxon>Oleeae</taxon>
        <taxon>Fraxinus</taxon>
    </lineage>
</organism>
<dbReference type="Gene3D" id="2.60.40.790">
    <property type="match status" value="1"/>
</dbReference>
<name>A0AAD2EBW2_9LAMI</name>
<gene>
    <name evidence="6" type="ORF">FPE_LOCUS32299</name>
</gene>
<evidence type="ECO:0000313" key="6">
    <source>
        <dbReference type="EMBL" id="CAI9784869.1"/>
    </source>
</evidence>
<dbReference type="Pfam" id="PF00011">
    <property type="entry name" value="HSP20"/>
    <property type="match status" value="1"/>
</dbReference>
<keyword evidence="7" id="KW-1185">Reference proteome</keyword>
<dbReference type="PROSITE" id="PS01031">
    <property type="entry name" value="SHSP"/>
    <property type="match status" value="1"/>
</dbReference>
<protein>
    <recommendedName>
        <fullName evidence="5">SHSP domain-containing protein</fullName>
    </recommendedName>
</protein>
<feature type="domain" description="SHSP" evidence="5">
    <location>
        <begin position="1"/>
        <end position="115"/>
    </location>
</feature>
<dbReference type="InterPro" id="IPR031107">
    <property type="entry name" value="Small_HSP"/>
</dbReference>
<evidence type="ECO:0000256" key="3">
    <source>
        <dbReference type="RuleBase" id="RU003616"/>
    </source>
</evidence>
<proteinExistence type="inferred from homology"/>
<dbReference type="Proteomes" id="UP000834106">
    <property type="component" value="Chromosome 21"/>
</dbReference>